<dbReference type="EMBL" id="JAFREP010000017">
    <property type="protein sequence ID" value="MBO1320521.1"/>
    <property type="molecule type" value="Genomic_DNA"/>
</dbReference>
<evidence type="ECO:0000313" key="2">
    <source>
        <dbReference type="EMBL" id="MBO1320521.1"/>
    </source>
</evidence>
<dbReference type="PANTHER" id="PTHR13939:SF0">
    <property type="entry name" value="NMN AMIDOHYDROLASE-LIKE PROTEIN YFAY"/>
    <property type="match status" value="1"/>
</dbReference>
<evidence type="ECO:0000313" key="3">
    <source>
        <dbReference type="Proteomes" id="UP000664417"/>
    </source>
</evidence>
<dbReference type="InterPro" id="IPR056596">
    <property type="entry name" value="FLAD1_M"/>
</dbReference>
<dbReference type="PANTHER" id="PTHR13939">
    <property type="entry name" value="NICOTINAMIDE-NUCLEOTIDE AMIDOHYDROLASE PNCC"/>
    <property type="match status" value="1"/>
</dbReference>
<name>A0A8J7Q8L5_9BACT</name>
<dbReference type="Gene3D" id="3.40.980.10">
    <property type="entry name" value="MoaB/Mog-like domain"/>
    <property type="match status" value="1"/>
</dbReference>
<dbReference type="SUPFAM" id="SSF53218">
    <property type="entry name" value="Molybdenum cofactor biosynthesis proteins"/>
    <property type="match status" value="1"/>
</dbReference>
<dbReference type="InterPro" id="IPR001453">
    <property type="entry name" value="MoaB/Mog_dom"/>
</dbReference>
<dbReference type="Proteomes" id="UP000664417">
    <property type="component" value="Unassembled WGS sequence"/>
</dbReference>
<sequence>MISLIIIGNEILSAQIEDTNLKYMLRRLAEEGYAVDEARIIGDDIGVISATIRALSAQSRFVISTGGVGPTHDDVTLEAYGAAFDSPMILHPTLADGIKGYYGDKLTPAALRQATVPECTELVRFGETKWPIIKVKNCFVLPGLPEVFVRKFEGVVGLLPNSVQRYYAELLSGVEEAQFAEALTRYQEEFLEVEIGSYPRWNHHEYAAKITLKSTNETQLKELYAALLAFFKEQAHLVGSQEPAPYVPQQE</sequence>
<dbReference type="SMART" id="SM00852">
    <property type="entry name" value="MoCF_biosynth"/>
    <property type="match status" value="1"/>
</dbReference>
<organism evidence="2 3">
    <name type="scientific">Acanthopleuribacter pedis</name>
    <dbReference type="NCBI Taxonomy" id="442870"/>
    <lineage>
        <taxon>Bacteria</taxon>
        <taxon>Pseudomonadati</taxon>
        <taxon>Acidobacteriota</taxon>
        <taxon>Holophagae</taxon>
        <taxon>Acanthopleuribacterales</taxon>
        <taxon>Acanthopleuribacteraceae</taxon>
        <taxon>Acanthopleuribacter</taxon>
    </lineage>
</organism>
<proteinExistence type="predicted"/>
<reference evidence="2" key="1">
    <citation type="submission" date="2021-03" db="EMBL/GenBank/DDBJ databases">
        <authorList>
            <person name="Wang G."/>
        </authorList>
    </citation>
    <scope>NUCLEOTIDE SEQUENCE</scope>
    <source>
        <strain evidence="2">KCTC 12899</strain>
    </source>
</reference>
<keyword evidence="3" id="KW-1185">Reference proteome</keyword>
<dbReference type="Pfam" id="PF00994">
    <property type="entry name" value="MoCF_biosynth"/>
    <property type="match status" value="1"/>
</dbReference>
<protein>
    <submittedName>
        <fullName evidence="2">Competence/damage-inducible protein A</fullName>
    </submittedName>
</protein>
<dbReference type="InterPro" id="IPR036425">
    <property type="entry name" value="MoaB/Mog-like_dom_sf"/>
</dbReference>
<accession>A0A8J7Q8L5</accession>
<dbReference type="AlphaFoldDB" id="A0A8J7Q8L5"/>
<comment type="caution">
    <text evidence="2">The sequence shown here is derived from an EMBL/GenBank/DDBJ whole genome shotgun (WGS) entry which is preliminary data.</text>
</comment>
<dbReference type="RefSeq" id="WP_207860475.1">
    <property type="nucleotide sequence ID" value="NZ_JAFREP010000017.1"/>
</dbReference>
<feature type="domain" description="MoaB/Mog" evidence="1">
    <location>
        <begin position="3"/>
        <end position="162"/>
    </location>
</feature>
<dbReference type="InterPro" id="IPR050101">
    <property type="entry name" value="CinA"/>
</dbReference>
<dbReference type="Pfam" id="PF24102">
    <property type="entry name" value="FLAD1_M"/>
    <property type="match status" value="1"/>
</dbReference>
<evidence type="ECO:0000259" key="1">
    <source>
        <dbReference type="SMART" id="SM00852"/>
    </source>
</evidence>
<gene>
    <name evidence="2" type="ORF">J3U88_18740</name>
</gene>